<evidence type="ECO:0000313" key="1">
    <source>
        <dbReference type="EMBL" id="AQS87170.1"/>
    </source>
</evidence>
<keyword evidence="2" id="KW-1185">Reference proteome</keyword>
<dbReference type="STRING" id="320497.A0U93_03595"/>
<dbReference type="RefSeq" id="WP_077806143.1">
    <property type="nucleotide sequence ID" value="NZ_BJXS01000008.1"/>
</dbReference>
<gene>
    <name evidence="1" type="ORF">A0U93_03595</name>
</gene>
<accession>A0A1U9KN97</accession>
<organism evidence="1 2">
    <name type="scientific">Neoasaia chiangmaiensis</name>
    <dbReference type="NCBI Taxonomy" id="320497"/>
    <lineage>
        <taxon>Bacteria</taxon>
        <taxon>Pseudomonadati</taxon>
        <taxon>Pseudomonadota</taxon>
        <taxon>Alphaproteobacteria</taxon>
        <taxon>Acetobacterales</taxon>
        <taxon>Acetobacteraceae</taxon>
        <taxon>Neoasaia</taxon>
    </lineage>
</organism>
<evidence type="ECO:0000313" key="2">
    <source>
        <dbReference type="Proteomes" id="UP000188604"/>
    </source>
</evidence>
<dbReference type="EMBL" id="CP014691">
    <property type="protein sequence ID" value="AQS87170.1"/>
    <property type="molecule type" value="Genomic_DNA"/>
</dbReference>
<name>A0A1U9KN97_9PROT</name>
<reference evidence="1 2" key="1">
    <citation type="submission" date="2016-03" db="EMBL/GenBank/DDBJ databases">
        <title>Acetic acid bacteria sequencing.</title>
        <authorList>
            <person name="Brandt J."/>
            <person name="Jakob F."/>
            <person name="Vogel R.F."/>
        </authorList>
    </citation>
    <scope>NUCLEOTIDE SEQUENCE [LARGE SCALE GENOMIC DNA]</scope>
    <source>
        <strain evidence="1 2">NBRC 101099</strain>
    </source>
</reference>
<protein>
    <submittedName>
        <fullName evidence="1">Uncharacterized protein</fullName>
    </submittedName>
</protein>
<proteinExistence type="predicted"/>
<dbReference type="AlphaFoldDB" id="A0A1U9KN97"/>
<dbReference type="KEGG" id="nch:A0U93_03595"/>
<dbReference type="Proteomes" id="UP000188604">
    <property type="component" value="Chromosome"/>
</dbReference>
<dbReference type="OrthoDB" id="7278757at2"/>
<sequence>MILALSVFLWATALATHAMRQQKIVRILGDAPVPRTISGALTGIAPFLAFFLCCHAYGGIGIIVWIYTMPPAGLLVAAILAVLMTHHSRARTAAPASMRKPVSLHS</sequence>